<feature type="transmembrane region" description="Helical" evidence="2">
    <location>
        <begin position="460"/>
        <end position="481"/>
    </location>
</feature>
<protein>
    <recommendedName>
        <fullName evidence="6">LysM domain-containing protein</fullName>
    </recommendedName>
</protein>
<proteinExistence type="predicted"/>
<feature type="compositionally biased region" description="Polar residues" evidence="1">
    <location>
        <begin position="1025"/>
        <end position="1038"/>
    </location>
</feature>
<feature type="compositionally biased region" description="Low complexity" evidence="1">
    <location>
        <begin position="907"/>
        <end position="920"/>
    </location>
</feature>
<feature type="compositionally biased region" description="Acidic residues" evidence="1">
    <location>
        <begin position="691"/>
        <end position="714"/>
    </location>
</feature>
<feature type="compositionally biased region" description="Acidic residues" evidence="1">
    <location>
        <begin position="921"/>
        <end position="946"/>
    </location>
</feature>
<evidence type="ECO:0000256" key="1">
    <source>
        <dbReference type="SAM" id="MobiDB-lite"/>
    </source>
</evidence>
<feature type="chain" id="PRO_5045324891" description="LysM domain-containing protein" evidence="3">
    <location>
        <begin position="24"/>
        <end position="1336"/>
    </location>
</feature>
<evidence type="ECO:0000256" key="2">
    <source>
        <dbReference type="SAM" id="Phobius"/>
    </source>
</evidence>
<feature type="compositionally biased region" description="Basic and acidic residues" evidence="1">
    <location>
        <begin position="586"/>
        <end position="595"/>
    </location>
</feature>
<evidence type="ECO:0000256" key="3">
    <source>
        <dbReference type="SAM" id="SignalP"/>
    </source>
</evidence>
<keyword evidence="2" id="KW-1133">Transmembrane helix</keyword>
<feature type="compositionally biased region" description="Basic and acidic residues" evidence="1">
    <location>
        <begin position="800"/>
        <end position="812"/>
    </location>
</feature>
<dbReference type="EMBL" id="JAGFNY010000001">
    <property type="protein sequence ID" value="MBW7569489.1"/>
    <property type="molecule type" value="Genomic_DNA"/>
</dbReference>
<feature type="compositionally biased region" description="Acidic residues" evidence="1">
    <location>
        <begin position="1074"/>
        <end position="1098"/>
    </location>
</feature>
<feature type="compositionally biased region" description="Acidic residues" evidence="1">
    <location>
        <begin position="813"/>
        <end position="825"/>
    </location>
</feature>
<dbReference type="Proteomes" id="UP000731465">
    <property type="component" value="Unassembled WGS sequence"/>
</dbReference>
<evidence type="ECO:0000313" key="4">
    <source>
        <dbReference type="EMBL" id="MBW7569489.1"/>
    </source>
</evidence>
<keyword evidence="5" id="KW-1185">Reference proteome</keyword>
<feature type="compositionally biased region" description="Polar residues" evidence="1">
    <location>
        <begin position="882"/>
        <end position="900"/>
    </location>
</feature>
<dbReference type="RefSeq" id="WP_219936056.1">
    <property type="nucleotide sequence ID" value="NZ_JAGFNY010000001.1"/>
</dbReference>
<feature type="compositionally biased region" description="Acidic residues" evidence="1">
    <location>
        <begin position="834"/>
        <end position="881"/>
    </location>
</feature>
<feature type="compositionally biased region" description="Polar residues" evidence="1">
    <location>
        <begin position="600"/>
        <end position="614"/>
    </location>
</feature>
<organism evidence="4 5">
    <name type="scientific">Succinivibrio faecicola</name>
    <dbReference type="NCBI Taxonomy" id="2820300"/>
    <lineage>
        <taxon>Bacteria</taxon>
        <taxon>Pseudomonadati</taxon>
        <taxon>Pseudomonadota</taxon>
        <taxon>Gammaproteobacteria</taxon>
        <taxon>Aeromonadales</taxon>
        <taxon>Succinivibrionaceae</taxon>
        <taxon>Succinivibrio</taxon>
    </lineage>
</organism>
<sequence>MHWLKKNSLVTALCLLFPLCALSADEDGTFTITIQGPETEQATPVNRTRRTATQRRRLTVTTQTPAAQAAAAAQQRATATVSPNARRTVQRVQNLPASTPNQANAATLNNQSTNATANAPVNYRSYAIKSGDTIWSIASSFIPEDKSVNEFQIIASIYRNNPNAFANSNVNNLLKTTIRVPDNAEIAREDEKVGGRLLKQGTLVMPPLKAKNPATVQNTNLQNQYVSAERRPDDSQNEATLLSGKDLNKNDVSGDEDIPSYTAMEAKVKELQEKKEQEELNRVIPIDGAKQDQVKQDSIDKLQFAGGSNDIDGTKQKSVKDQVENPPVIIQIPDGHQQSLDVDAIKIMLEGNKTALEEKTKAIEAQMAEVMDRVKKTSAATAKTAADSVATLANQYDHIIANIQQDLIEIKGNLTKLSQDNERIREMVLANDEKLEDMMLQISNYTVNASDSGVDLNRPIMFILFGTGLLSLVLLIIFFIFKKQNRDRAYSLGDDFDVEDSSSENMLLTDENSVFEFDAPLEDSDDEPIEEQKQSTENANAIDAPSDNVKQSDIQSQEVENTDNSQSGEDNAQKAWDEAANTDAAEENKNSKDVMDDWSQALSEQQNAEQSTVDVDNDSSDMADWNEALKEHAADKTDDSQISDGNDLSAWDEALKEQSGEKDNTGESDNSSDMSAWDEALKEQTGQSSDDSADDVSSDAEGEPNDAIENESVEAVEPSADLAAWDEAVKSPKSDASDDKFSEDRVIPDESENLDSLFPDENNKSRSSNPHENVKLNENMTEADAIAAAMASAMNAQSLDDTKSPDLSNAHEENEENTEQTETDADTTNQENADITDIEDVADESNTDIADIEDVADESNADIADIEDIADESNTDIDVNEQIENTVTENTDSIADNSDSQIDELNEALADANSADNSDNLSEDNSENLSEDNSEDLLEDNSENLSDEEKSLLDSLNKADTTDKSVIPSEDEAVQIAKTEVLTNAQHDASLGIGSNVDTVLDDDLDLESLLDEDSKENSEDKTSIDNAQIDTDNSSIQDDAVDDTQAVIDDVNQDIVSDTENDVISETASEGAADSDIESSDENLSDIESEDTQVTDTDEAKISEDNDDTKTVSWNVPEDEDEIVENEMNHSISESDSSQTDEDSAASVNEDASDNELQSSREDLQELEARIGSAGSMYDPDADNDIMNMLSPASLNEDVPSDDTFSSDDITNMLQSASKSTPDITSRINEIKSSVDTDVKIDENTNQDNVLEQVFDRIGPITAIDEEPFESAQSATSKELTAKEHQYYVDELNLARLYFETGDTEEAIKIIDDVKEHGSDDLKLEAIKIIESYGN</sequence>
<keyword evidence="2" id="KW-0812">Transmembrane</keyword>
<dbReference type="Gene3D" id="1.20.58.2200">
    <property type="match status" value="1"/>
</dbReference>
<feature type="compositionally biased region" description="Polar residues" evidence="1">
    <location>
        <begin position="765"/>
        <end position="780"/>
    </location>
</feature>
<keyword evidence="3" id="KW-0732">Signal</keyword>
<feature type="compositionally biased region" description="Basic and acidic residues" evidence="1">
    <location>
        <begin position="627"/>
        <end position="639"/>
    </location>
</feature>
<feature type="region of interest" description="Disordered" evidence="1">
    <location>
        <begin position="1008"/>
        <end position="1204"/>
    </location>
</feature>
<reference evidence="4 5" key="1">
    <citation type="submission" date="2021-03" db="EMBL/GenBank/DDBJ databases">
        <title>Succinivibrio sp. nov. isolated from feces of cow.</title>
        <authorList>
            <person name="Choi J.-Y."/>
        </authorList>
    </citation>
    <scope>NUCLEOTIDE SEQUENCE [LARGE SCALE GENOMIC DNA]</scope>
    <source>
        <strain evidence="4 5">AGMB01872</strain>
    </source>
</reference>
<feature type="compositionally biased region" description="Basic residues" evidence="1">
    <location>
        <begin position="47"/>
        <end position="58"/>
    </location>
</feature>
<evidence type="ECO:0000313" key="5">
    <source>
        <dbReference type="Proteomes" id="UP000731465"/>
    </source>
</evidence>
<feature type="signal peptide" evidence="3">
    <location>
        <begin position="1"/>
        <end position="23"/>
    </location>
</feature>
<feature type="region of interest" description="Disordered" evidence="1">
    <location>
        <begin position="521"/>
        <end position="971"/>
    </location>
</feature>
<dbReference type="InterPro" id="IPR038440">
    <property type="entry name" value="FimV_C_sf"/>
</dbReference>
<keyword evidence="2" id="KW-0472">Membrane</keyword>
<name>A0ABS7DEM0_9GAMM</name>
<feature type="compositionally biased region" description="Basic and acidic residues" evidence="1">
    <location>
        <begin position="727"/>
        <end position="748"/>
    </location>
</feature>
<feature type="compositionally biased region" description="Basic and acidic residues" evidence="1">
    <location>
        <begin position="653"/>
        <end position="665"/>
    </location>
</feature>
<evidence type="ECO:0008006" key="6">
    <source>
        <dbReference type="Google" id="ProtNLM"/>
    </source>
</evidence>
<feature type="compositionally biased region" description="Basic and acidic residues" evidence="1">
    <location>
        <begin position="1099"/>
        <end position="1111"/>
    </location>
</feature>
<feature type="compositionally biased region" description="Polar residues" evidence="1">
    <location>
        <begin position="548"/>
        <end position="570"/>
    </location>
</feature>
<feature type="compositionally biased region" description="Low complexity" evidence="1">
    <location>
        <begin position="783"/>
        <end position="796"/>
    </location>
</feature>
<feature type="compositionally biased region" description="Polar residues" evidence="1">
    <location>
        <begin position="35"/>
        <end position="46"/>
    </location>
</feature>
<gene>
    <name evidence="4" type="ORF">J5V48_01085</name>
</gene>
<feature type="compositionally biased region" description="Basic and acidic residues" evidence="1">
    <location>
        <begin position="1160"/>
        <end position="1170"/>
    </location>
</feature>
<accession>A0ABS7DEM0</accession>
<feature type="region of interest" description="Disordered" evidence="1">
    <location>
        <begin position="227"/>
        <end position="257"/>
    </location>
</feature>
<feature type="region of interest" description="Disordered" evidence="1">
    <location>
        <begin position="35"/>
        <end position="58"/>
    </location>
</feature>
<comment type="caution">
    <text evidence="4">The sequence shown here is derived from an EMBL/GenBank/DDBJ whole genome shotgun (WGS) entry which is preliminary data.</text>
</comment>